<gene>
    <name evidence="1" type="ORF">HHI36_021268</name>
</gene>
<name>A0ABD2MWA6_9CUCU</name>
<dbReference type="AlphaFoldDB" id="A0ABD2MWA6"/>
<evidence type="ECO:0000313" key="1">
    <source>
        <dbReference type="EMBL" id="KAL3270743.1"/>
    </source>
</evidence>
<organism evidence="1 2">
    <name type="scientific">Cryptolaemus montrouzieri</name>
    <dbReference type="NCBI Taxonomy" id="559131"/>
    <lineage>
        <taxon>Eukaryota</taxon>
        <taxon>Metazoa</taxon>
        <taxon>Ecdysozoa</taxon>
        <taxon>Arthropoda</taxon>
        <taxon>Hexapoda</taxon>
        <taxon>Insecta</taxon>
        <taxon>Pterygota</taxon>
        <taxon>Neoptera</taxon>
        <taxon>Endopterygota</taxon>
        <taxon>Coleoptera</taxon>
        <taxon>Polyphaga</taxon>
        <taxon>Cucujiformia</taxon>
        <taxon>Coccinelloidea</taxon>
        <taxon>Coccinellidae</taxon>
        <taxon>Scymninae</taxon>
        <taxon>Scymnini</taxon>
        <taxon>Cryptolaemus</taxon>
    </lineage>
</organism>
<dbReference type="Proteomes" id="UP001516400">
    <property type="component" value="Unassembled WGS sequence"/>
</dbReference>
<accession>A0ABD2MWA6</accession>
<protein>
    <submittedName>
        <fullName evidence="1">Uncharacterized protein</fullName>
    </submittedName>
</protein>
<evidence type="ECO:0000313" key="2">
    <source>
        <dbReference type="Proteomes" id="UP001516400"/>
    </source>
</evidence>
<dbReference type="EMBL" id="JABFTP020000042">
    <property type="protein sequence ID" value="KAL3270743.1"/>
    <property type="molecule type" value="Genomic_DNA"/>
</dbReference>
<reference evidence="1 2" key="1">
    <citation type="journal article" date="2021" name="BMC Biol.">
        <title>Horizontally acquired antibacterial genes associated with adaptive radiation of ladybird beetles.</title>
        <authorList>
            <person name="Li H.S."/>
            <person name="Tang X.F."/>
            <person name="Huang Y.H."/>
            <person name="Xu Z.Y."/>
            <person name="Chen M.L."/>
            <person name="Du X.Y."/>
            <person name="Qiu B.Y."/>
            <person name="Chen P.T."/>
            <person name="Zhang W."/>
            <person name="Slipinski A."/>
            <person name="Escalona H.E."/>
            <person name="Waterhouse R.M."/>
            <person name="Zwick A."/>
            <person name="Pang H."/>
        </authorList>
    </citation>
    <scope>NUCLEOTIDE SEQUENCE [LARGE SCALE GENOMIC DNA]</scope>
    <source>
        <strain evidence="1">SYSU2018</strain>
    </source>
</reference>
<comment type="caution">
    <text evidence="1">The sequence shown here is derived from an EMBL/GenBank/DDBJ whole genome shotgun (WGS) entry which is preliminary data.</text>
</comment>
<proteinExistence type="predicted"/>
<sequence>MANNSFLRSCEFTQIFLSGSQKNEEVFELLAGVEIYWLKDARMRCLKKAQDFRRRPLVMKVQRKYPLMVSLEQHPKLNILPIIWSKKMLHSPQIIFNLYLDLWALDGIMIVESNLGSTVSAVSLLFHVESTAGLYHRAIMKSGDSLSLLSRTRKSFNQKESTRKHCKITPSYLAHLVAKFKKPDIIFNFDKIWHTSTDLLCPHYDIFSFFISCNF</sequence>
<keyword evidence="2" id="KW-1185">Reference proteome</keyword>